<dbReference type="GO" id="GO:0000976">
    <property type="term" value="F:transcription cis-regulatory region binding"/>
    <property type="evidence" value="ECO:0000318"/>
    <property type="project" value="GO_Central"/>
</dbReference>
<evidence type="ECO:0000313" key="7">
    <source>
        <dbReference type="EMBL" id="ERN05803.1"/>
    </source>
</evidence>
<dbReference type="SUPFAM" id="SSF88946">
    <property type="entry name" value="Sigma2 domain of RNA polymerase sigma factors"/>
    <property type="match status" value="1"/>
</dbReference>
<name>W1PCX6_AMBTC</name>
<dbReference type="OMA" id="HRTRVIC"/>
<dbReference type="Pfam" id="PF04542">
    <property type="entry name" value="Sigma70_r2"/>
    <property type="match status" value="1"/>
</dbReference>
<dbReference type="Gramene" id="ERN05803">
    <property type="protein sequence ID" value="ERN05803"/>
    <property type="gene ID" value="AMTR_s00006p00257610"/>
</dbReference>
<dbReference type="eggNOG" id="ENOG502QVXR">
    <property type="taxonomic scope" value="Eukaryota"/>
</dbReference>
<dbReference type="PANTHER" id="PTHR30603:SF57">
    <property type="entry name" value="RNA POLYMERASE SIGMA FACTOR SIGB"/>
    <property type="match status" value="1"/>
</dbReference>
<dbReference type="Proteomes" id="UP000017836">
    <property type="component" value="Unassembled WGS sequence"/>
</dbReference>
<evidence type="ECO:0000259" key="6">
    <source>
        <dbReference type="PROSITE" id="PS00716"/>
    </source>
</evidence>
<keyword evidence="2" id="KW-0805">Transcription regulation</keyword>
<accession>W1PCX6</accession>
<keyword evidence="5" id="KW-0804">Transcription</keyword>
<dbReference type="HOGENOM" id="CLU_014793_3_5_1"/>
<reference evidence="8" key="1">
    <citation type="journal article" date="2013" name="Science">
        <title>The Amborella genome and the evolution of flowering plants.</title>
        <authorList>
            <consortium name="Amborella Genome Project"/>
        </authorList>
    </citation>
    <scope>NUCLEOTIDE SEQUENCE [LARGE SCALE GENOMIC DNA]</scope>
</reference>
<dbReference type="GO" id="GO:0009507">
    <property type="term" value="C:chloroplast"/>
    <property type="evidence" value="ECO:0000318"/>
    <property type="project" value="GO_Central"/>
</dbReference>
<dbReference type="InterPro" id="IPR000943">
    <property type="entry name" value="RNA_pol_sigma70"/>
</dbReference>
<dbReference type="GO" id="GO:0006352">
    <property type="term" value="P:DNA-templated transcription initiation"/>
    <property type="evidence" value="ECO:0007669"/>
    <property type="project" value="InterPro"/>
</dbReference>
<keyword evidence="8" id="KW-1185">Reference proteome</keyword>
<dbReference type="GO" id="GO:1903865">
    <property type="term" value="C:sigma factor antagonist complex"/>
    <property type="evidence" value="ECO:0000318"/>
    <property type="project" value="GO_Central"/>
</dbReference>
<dbReference type="EMBL" id="KI393980">
    <property type="protein sequence ID" value="ERN05803.1"/>
    <property type="molecule type" value="Genomic_DNA"/>
</dbReference>
<protein>
    <recommendedName>
        <fullName evidence="6">RNA polymerase sigma-70 domain-containing protein</fullName>
    </recommendedName>
</protein>
<evidence type="ECO:0000256" key="5">
    <source>
        <dbReference type="ARBA" id="ARBA00023163"/>
    </source>
</evidence>
<evidence type="ECO:0000256" key="2">
    <source>
        <dbReference type="ARBA" id="ARBA00023015"/>
    </source>
</evidence>
<dbReference type="SUPFAM" id="SSF88659">
    <property type="entry name" value="Sigma3 and sigma4 domains of RNA polymerase sigma factors"/>
    <property type="match status" value="1"/>
</dbReference>
<feature type="domain" description="RNA polymerase sigma-70" evidence="6">
    <location>
        <begin position="427"/>
        <end position="453"/>
    </location>
</feature>
<dbReference type="InterPro" id="IPR050239">
    <property type="entry name" value="Sigma-70_RNA_pol_init_factors"/>
</dbReference>
<proteinExistence type="inferred from homology"/>
<dbReference type="PROSITE" id="PS00716">
    <property type="entry name" value="SIGMA70_2"/>
    <property type="match status" value="1"/>
</dbReference>
<evidence type="ECO:0000256" key="3">
    <source>
        <dbReference type="ARBA" id="ARBA00023082"/>
    </source>
</evidence>
<keyword evidence="3" id="KW-0731">Sigma factor</keyword>
<keyword evidence="4" id="KW-0238">DNA-binding</keyword>
<dbReference type="GO" id="GO:0016987">
    <property type="term" value="F:sigma factor activity"/>
    <property type="evidence" value="ECO:0000318"/>
    <property type="project" value="GO_Central"/>
</dbReference>
<sequence>MAIVAQSPILSANHLHVLAPKNERKHLGSFSGLHCASRDENLCLLLRYTLSSKGSFGWRFFGKICAGYSGDFFELDNGKGHYNESNQSAPNQDTIQRQYVSNGDEMELNVRIRSKKLLERKHNREKKKRKTNGHVQVLEEPQSHKRIVDNRSPSKQKVFRYFRDSAQVRPMSSIEEAKLSLAVKVTLMLEKTKKTLQEEFGRDPTMNELTRATGIDEKELKSRLIEGSRSRERLLSNNIGLVISIAFEYRGRGMALEDLIQAGIISLMRGVEKFDHTKGCKFSTYAYWWIKHGITKAIIRHSRLIRLPHHIHGLLSRVQRARKLIRQDPKMNQNPEEATWLAGLTPAKMSLLMLAAREPISLDRPIQKGSYLNHGDSVVDDRNDSEAKIIMKKHLRQELEKLLEIVSDNERDILIYRCGLERGRGMTLAEIGEIFKVTKQRIGQIEKGALSKLKQPEICERLKHYFYSDADSFL</sequence>
<evidence type="ECO:0000313" key="8">
    <source>
        <dbReference type="Proteomes" id="UP000017836"/>
    </source>
</evidence>
<dbReference type="NCBIfam" id="TIGR02937">
    <property type="entry name" value="sigma70-ECF"/>
    <property type="match status" value="1"/>
</dbReference>
<dbReference type="InterPro" id="IPR013324">
    <property type="entry name" value="RNA_pol_sigma_r3/r4-like"/>
</dbReference>
<evidence type="ECO:0000256" key="4">
    <source>
        <dbReference type="ARBA" id="ARBA00023125"/>
    </source>
</evidence>
<dbReference type="PANTHER" id="PTHR30603">
    <property type="entry name" value="RNA POLYMERASE SIGMA FACTOR RPO"/>
    <property type="match status" value="1"/>
</dbReference>
<evidence type="ECO:0000256" key="1">
    <source>
        <dbReference type="ARBA" id="ARBA00007788"/>
    </source>
</evidence>
<dbReference type="InterPro" id="IPR014284">
    <property type="entry name" value="RNA_pol_sigma-70_dom"/>
</dbReference>
<dbReference type="InterPro" id="IPR013325">
    <property type="entry name" value="RNA_pol_sigma_r2"/>
</dbReference>
<dbReference type="OrthoDB" id="206108at2759"/>
<dbReference type="PRINTS" id="PR00046">
    <property type="entry name" value="SIGMA70FCT"/>
</dbReference>
<comment type="similarity">
    <text evidence="1">Belongs to the sigma-70 factor family.</text>
</comment>
<dbReference type="GO" id="GO:0006355">
    <property type="term" value="P:regulation of DNA-templated transcription"/>
    <property type="evidence" value="ECO:0000318"/>
    <property type="project" value="GO_Central"/>
</dbReference>
<organism evidence="7 8">
    <name type="scientific">Amborella trichopoda</name>
    <dbReference type="NCBI Taxonomy" id="13333"/>
    <lineage>
        <taxon>Eukaryota</taxon>
        <taxon>Viridiplantae</taxon>
        <taxon>Streptophyta</taxon>
        <taxon>Embryophyta</taxon>
        <taxon>Tracheophyta</taxon>
        <taxon>Spermatophyta</taxon>
        <taxon>Magnoliopsida</taxon>
        <taxon>Amborellales</taxon>
        <taxon>Amborellaceae</taxon>
        <taxon>Amborella</taxon>
    </lineage>
</organism>
<dbReference type="InterPro" id="IPR007630">
    <property type="entry name" value="RNA_pol_sigma70_r4"/>
</dbReference>
<gene>
    <name evidence="7" type="ORF">AMTR_s00006p00257610</name>
</gene>
<dbReference type="CDD" id="cd06171">
    <property type="entry name" value="Sigma70_r4"/>
    <property type="match status" value="1"/>
</dbReference>
<dbReference type="Gene3D" id="1.10.601.10">
    <property type="entry name" value="RNA Polymerase Primary Sigma Factor"/>
    <property type="match status" value="1"/>
</dbReference>
<dbReference type="GO" id="GO:0003899">
    <property type="term" value="F:DNA-directed RNA polymerase activity"/>
    <property type="evidence" value="ECO:0000318"/>
    <property type="project" value="GO_Central"/>
</dbReference>
<dbReference type="InterPro" id="IPR036388">
    <property type="entry name" value="WH-like_DNA-bd_sf"/>
</dbReference>
<dbReference type="AlphaFoldDB" id="W1PCX6"/>
<dbReference type="Pfam" id="PF04545">
    <property type="entry name" value="Sigma70_r4"/>
    <property type="match status" value="1"/>
</dbReference>
<dbReference type="STRING" id="13333.W1PCX6"/>
<dbReference type="Gene3D" id="1.10.10.10">
    <property type="entry name" value="Winged helix-like DNA-binding domain superfamily/Winged helix DNA-binding domain"/>
    <property type="match status" value="2"/>
</dbReference>
<dbReference type="InterPro" id="IPR007627">
    <property type="entry name" value="RNA_pol_sigma70_r2"/>
</dbReference>